<dbReference type="InterPro" id="IPR006667">
    <property type="entry name" value="SLC41_membr_dom"/>
</dbReference>
<evidence type="ECO:0000256" key="2">
    <source>
        <dbReference type="ARBA" id="ARBA00009749"/>
    </source>
</evidence>
<dbReference type="InterPro" id="IPR036739">
    <property type="entry name" value="SLC41_membr_dom_sf"/>
</dbReference>
<proteinExistence type="inferred from homology"/>
<dbReference type="InterPro" id="IPR046342">
    <property type="entry name" value="CBS_dom_sf"/>
</dbReference>
<dbReference type="Proteomes" id="UP000285961">
    <property type="component" value="Unassembled WGS sequence"/>
</dbReference>
<dbReference type="PANTHER" id="PTHR43773:SF1">
    <property type="entry name" value="MAGNESIUM TRANSPORTER MGTE"/>
    <property type="match status" value="1"/>
</dbReference>
<keyword evidence="9" id="KW-1003">Cell membrane</keyword>
<evidence type="ECO:0000256" key="5">
    <source>
        <dbReference type="ARBA" id="ARBA00022842"/>
    </source>
</evidence>
<keyword evidence="4 9" id="KW-0812">Transmembrane</keyword>
<evidence type="ECO:0000256" key="7">
    <source>
        <dbReference type="ARBA" id="ARBA00023136"/>
    </source>
</evidence>
<dbReference type="Gene3D" id="1.25.60.10">
    <property type="entry name" value="MgtE N-terminal domain-like"/>
    <property type="match status" value="1"/>
</dbReference>
<feature type="domain" description="CBS" evidence="10">
    <location>
        <begin position="124"/>
        <end position="187"/>
    </location>
</feature>
<dbReference type="EMBL" id="QZKI01000129">
    <property type="protein sequence ID" value="RJP65293.1"/>
    <property type="molecule type" value="Genomic_DNA"/>
</dbReference>
<feature type="domain" description="CBS" evidence="10">
    <location>
        <begin position="188"/>
        <end position="244"/>
    </location>
</feature>
<evidence type="ECO:0000256" key="6">
    <source>
        <dbReference type="ARBA" id="ARBA00022989"/>
    </source>
</evidence>
<dbReference type="SUPFAM" id="SSF161093">
    <property type="entry name" value="MgtE membrane domain-like"/>
    <property type="match status" value="1"/>
</dbReference>
<evidence type="ECO:0000256" key="3">
    <source>
        <dbReference type="ARBA" id="ARBA00022448"/>
    </source>
</evidence>
<dbReference type="SUPFAM" id="SSF158791">
    <property type="entry name" value="MgtE N-terminal domain-like"/>
    <property type="match status" value="1"/>
</dbReference>
<dbReference type="SUPFAM" id="SSF54631">
    <property type="entry name" value="CBS-domain pair"/>
    <property type="match status" value="1"/>
</dbReference>
<evidence type="ECO:0000256" key="4">
    <source>
        <dbReference type="ARBA" id="ARBA00022692"/>
    </source>
</evidence>
<reference evidence="11 12" key="1">
    <citation type="journal article" date="2017" name="ISME J.">
        <title>Energy and carbon metabolisms in a deep terrestrial subsurface fluid microbial community.</title>
        <authorList>
            <person name="Momper L."/>
            <person name="Jungbluth S.P."/>
            <person name="Lee M.D."/>
            <person name="Amend J.P."/>
        </authorList>
    </citation>
    <scope>NUCLEOTIDE SEQUENCE [LARGE SCALE GENOMIC DNA]</scope>
    <source>
        <strain evidence="11">SURF_17</strain>
    </source>
</reference>
<keyword evidence="9" id="KW-0479">Metal-binding</keyword>
<protein>
    <recommendedName>
        <fullName evidence="9">Magnesium transporter MgtE</fullName>
    </recommendedName>
</protein>
<dbReference type="Pfam" id="PF03448">
    <property type="entry name" value="MgtE_N"/>
    <property type="match status" value="1"/>
</dbReference>
<dbReference type="NCBIfam" id="TIGR00400">
    <property type="entry name" value="mgtE"/>
    <property type="match status" value="1"/>
</dbReference>
<feature type="transmembrane region" description="Helical" evidence="9">
    <location>
        <begin position="274"/>
        <end position="294"/>
    </location>
</feature>
<organism evidence="11 12">
    <name type="scientific">Candidatus Abyssobacteria bacterium SURF_17</name>
    <dbReference type="NCBI Taxonomy" id="2093361"/>
    <lineage>
        <taxon>Bacteria</taxon>
        <taxon>Pseudomonadati</taxon>
        <taxon>Candidatus Hydrogenedentota</taxon>
        <taxon>Candidatus Abyssobacteria</taxon>
    </lineage>
</organism>
<dbReference type="GO" id="GO:0005886">
    <property type="term" value="C:plasma membrane"/>
    <property type="evidence" value="ECO:0007669"/>
    <property type="project" value="UniProtKB-SubCell"/>
</dbReference>
<dbReference type="PROSITE" id="PS51371">
    <property type="entry name" value="CBS"/>
    <property type="match status" value="2"/>
</dbReference>
<dbReference type="PANTHER" id="PTHR43773">
    <property type="entry name" value="MAGNESIUM TRANSPORTER MGTE"/>
    <property type="match status" value="1"/>
</dbReference>
<dbReference type="AlphaFoldDB" id="A0A419EQH6"/>
<evidence type="ECO:0000313" key="11">
    <source>
        <dbReference type="EMBL" id="RJP65293.1"/>
    </source>
</evidence>
<gene>
    <name evidence="11" type="primary">mgtE</name>
    <name evidence="11" type="ORF">C4532_17925</name>
</gene>
<dbReference type="GO" id="GO:0046872">
    <property type="term" value="F:metal ion binding"/>
    <property type="evidence" value="ECO:0007669"/>
    <property type="project" value="UniProtKB-KW"/>
</dbReference>
<dbReference type="InterPro" id="IPR000644">
    <property type="entry name" value="CBS_dom"/>
</dbReference>
<evidence type="ECO:0000256" key="1">
    <source>
        <dbReference type="ARBA" id="ARBA00004141"/>
    </source>
</evidence>
<dbReference type="SMART" id="SM00924">
    <property type="entry name" value="MgtE_N"/>
    <property type="match status" value="1"/>
</dbReference>
<dbReference type="GO" id="GO:0015095">
    <property type="term" value="F:magnesium ion transmembrane transporter activity"/>
    <property type="evidence" value="ECO:0007669"/>
    <property type="project" value="UniProtKB-UniRule"/>
</dbReference>
<keyword evidence="5 9" id="KW-0460">Magnesium</keyword>
<feature type="transmembrane region" description="Helical" evidence="9">
    <location>
        <begin position="388"/>
        <end position="411"/>
    </location>
</feature>
<dbReference type="Gene3D" id="1.10.357.20">
    <property type="entry name" value="SLC41 divalent cation transporters, integral membrane domain"/>
    <property type="match status" value="1"/>
</dbReference>
<sequence length="447" mass="48704">MLAEGDKENLREFCQSTHPAEIAEFLSGLTAEEIRNVLACTDPRTRAMVFGYLDVDSQLSLASIMERSDLAGLVSNMSHDERADLIRRMPEEETEILMPVIARAEREDIRRLTSYPEGTAGAVMTSDYAALSPDLTVDEAIKKLRLEAPDKETIYYTYVVDDQRTLVGFLSLKDLILARPTQKVKDVMHPDVIYARLDEDQEEVARKIGKYDLLAIPVVNGGGALVGIVTHDDAFDILRQEQTEDLERFMGLTGAVQEENYLAVPPVVHFRRRAIWIVTLALLGLVSGAILQLFQDVLTGVFILAFYMPMLAGTGGNAGSQAATVVVRALALQQIRASDIARVLWKELRVSIMLSVVLVAVSLIRIFLFAPRADTTGGFSLPRVGTVVALALGLQVITSTLIGAVLPLLAAKLKVDPAVVASPALATAVDITGLLIYFGTAKLMLGI</sequence>
<dbReference type="Pfam" id="PF00571">
    <property type="entry name" value="CBS"/>
    <property type="match status" value="2"/>
</dbReference>
<keyword evidence="7 9" id="KW-0472">Membrane</keyword>
<feature type="transmembrane region" description="Helical" evidence="9">
    <location>
        <begin position="300"/>
        <end position="327"/>
    </location>
</feature>
<dbReference type="InterPro" id="IPR006668">
    <property type="entry name" value="Mg_transptr_MgtE_intracell_dom"/>
</dbReference>
<comment type="subcellular location">
    <subcellularLocation>
        <location evidence="9">Cell membrane</location>
        <topology evidence="9">Multi-pass membrane protein</topology>
    </subcellularLocation>
    <subcellularLocation>
        <location evidence="1">Membrane</location>
        <topology evidence="1">Multi-pass membrane protein</topology>
    </subcellularLocation>
</comment>
<feature type="transmembrane region" description="Helical" evidence="9">
    <location>
        <begin position="418"/>
        <end position="438"/>
    </location>
</feature>
<feature type="transmembrane region" description="Helical" evidence="9">
    <location>
        <begin position="348"/>
        <end position="368"/>
    </location>
</feature>
<evidence type="ECO:0000256" key="9">
    <source>
        <dbReference type="RuleBase" id="RU362011"/>
    </source>
</evidence>
<comment type="similarity">
    <text evidence="2 9">Belongs to the SLC41A transporter family.</text>
</comment>
<keyword evidence="8" id="KW-0129">CBS domain</keyword>
<comment type="caution">
    <text evidence="11">The sequence shown here is derived from an EMBL/GenBank/DDBJ whole genome shotgun (WGS) entry which is preliminary data.</text>
</comment>
<evidence type="ECO:0000259" key="10">
    <source>
        <dbReference type="PROSITE" id="PS51371"/>
    </source>
</evidence>
<accession>A0A419EQH6</accession>
<comment type="subunit">
    <text evidence="9">Homodimer.</text>
</comment>
<evidence type="ECO:0000256" key="8">
    <source>
        <dbReference type="PROSITE-ProRule" id="PRU00703"/>
    </source>
</evidence>
<dbReference type="SMART" id="SM00116">
    <property type="entry name" value="CBS"/>
    <property type="match status" value="2"/>
</dbReference>
<dbReference type="InterPro" id="IPR038076">
    <property type="entry name" value="MgtE_N_sf"/>
</dbReference>
<dbReference type="Gene3D" id="3.10.580.10">
    <property type="entry name" value="CBS-domain"/>
    <property type="match status" value="1"/>
</dbReference>
<dbReference type="Pfam" id="PF01769">
    <property type="entry name" value="MgtE"/>
    <property type="match status" value="1"/>
</dbReference>
<keyword evidence="6 9" id="KW-1133">Transmembrane helix</keyword>
<keyword evidence="3 9" id="KW-0813">Transport</keyword>
<dbReference type="InterPro" id="IPR006669">
    <property type="entry name" value="MgtE_transporter"/>
</dbReference>
<dbReference type="CDD" id="cd04606">
    <property type="entry name" value="CBS_pair_Mg_transporter"/>
    <property type="match status" value="1"/>
</dbReference>
<comment type="function">
    <text evidence="9">Acts as a magnesium transporter.</text>
</comment>
<evidence type="ECO:0000313" key="12">
    <source>
        <dbReference type="Proteomes" id="UP000285961"/>
    </source>
</evidence>
<name>A0A419EQH6_9BACT</name>